<proteinExistence type="inferred from homology"/>
<evidence type="ECO:0000256" key="12">
    <source>
        <dbReference type="ARBA" id="ARBA00049091"/>
    </source>
</evidence>
<organism evidence="16 17">
    <name type="scientific">Cystobacter fuscus</name>
    <dbReference type="NCBI Taxonomy" id="43"/>
    <lineage>
        <taxon>Bacteria</taxon>
        <taxon>Pseudomonadati</taxon>
        <taxon>Myxococcota</taxon>
        <taxon>Myxococcia</taxon>
        <taxon>Myxococcales</taxon>
        <taxon>Cystobacterineae</taxon>
        <taxon>Archangiaceae</taxon>
        <taxon>Cystobacter</taxon>
    </lineage>
</organism>
<dbReference type="AlphaFoldDB" id="A0A250JIK0"/>
<dbReference type="NCBIfam" id="NF006960">
    <property type="entry name" value="PRK09437.1"/>
    <property type="match status" value="1"/>
</dbReference>
<dbReference type="GO" id="GO:0005737">
    <property type="term" value="C:cytoplasm"/>
    <property type="evidence" value="ECO:0007669"/>
    <property type="project" value="TreeGrafter"/>
</dbReference>
<dbReference type="SUPFAM" id="SSF52833">
    <property type="entry name" value="Thioredoxin-like"/>
    <property type="match status" value="1"/>
</dbReference>
<dbReference type="PROSITE" id="PS51352">
    <property type="entry name" value="THIOREDOXIN_2"/>
    <property type="match status" value="1"/>
</dbReference>
<dbReference type="CDD" id="cd03017">
    <property type="entry name" value="PRX_BCP"/>
    <property type="match status" value="1"/>
</dbReference>
<dbReference type="EC" id="1.11.1.24" evidence="3"/>
<dbReference type="PANTHER" id="PTHR42801:SF4">
    <property type="entry name" value="AHPC_TSA FAMILY PROTEIN"/>
    <property type="match status" value="1"/>
</dbReference>
<dbReference type="RefSeq" id="WP_095991099.1">
    <property type="nucleotide sequence ID" value="NZ_CP022098.1"/>
</dbReference>
<dbReference type="InterPro" id="IPR000866">
    <property type="entry name" value="AhpC/TSA"/>
</dbReference>
<keyword evidence="5" id="KW-0049">Antioxidant</keyword>
<dbReference type="GO" id="GO:0034599">
    <property type="term" value="P:cellular response to oxidative stress"/>
    <property type="evidence" value="ECO:0007669"/>
    <property type="project" value="TreeGrafter"/>
</dbReference>
<evidence type="ECO:0000256" key="11">
    <source>
        <dbReference type="ARBA" id="ARBA00042639"/>
    </source>
</evidence>
<evidence type="ECO:0000256" key="8">
    <source>
        <dbReference type="ARBA" id="ARBA00023284"/>
    </source>
</evidence>
<evidence type="ECO:0000256" key="5">
    <source>
        <dbReference type="ARBA" id="ARBA00022862"/>
    </source>
</evidence>
<accession>A0A250JIK0</accession>
<feature type="domain" description="Thioredoxin" evidence="15">
    <location>
        <begin position="4"/>
        <end position="157"/>
    </location>
</feature>
<evidence type="ECO:0000256" key="1">
    <source>
        <dbReference type="ARBA" id="ARBA00003330"/>
    </source>
</evidence>
<dbReference type="PANTHER" id="PTHR42801">
    <property type="entry name" value="THIOREDOXIN-DEPENDENT PEROXIDE REDUCTASE"/>
    <property type="match status" value="1"/>
</dbReference>
<dbReference type="InterPro" id="IPR036249">
    <property type="entry name" value="Thioredoxin-like_sf"/>
</dbReference>
<comment type="function">
    <text evidence="1">Thiol-specific peroxidase that catalyzes the reduction of hydrogen peroxide and organic hydroperoxides to water and alcohols, respectively. Plays a role in cell protection against oxidative stress by detoxifying peroxides and as sensor of hydrogen peroxide-mediated signaling events.</text>
</comment>
<name>A0A250JIK0_9BACT</name>
<keyword evidence="4" id="KW-0575">Peroxidase</keyword>
<keyword evidence="6" id="KW-0560">Oxidoreductase</keyword>
<dbReference type="InterPro" id="IPR024706">
    <property type="entry name" value="Peroxiredoxin_AhpC-typ"/>
</dbReference>
<dbReference type="InterPro" id="IPR013766">
    <property type="entry name" value="Thioredoxin_domain"/>
</dbReference>
<reference evidence="16 17" key="1">
    <citation type="submission" date="2017-06" db="EMBL/GenBank/DDBJ databases">
        <title>Sequencing and comparative analysis of myxobacterial genomes.</title>
        <authorList>
            <person name="Rupp O."/>
            <person name="Goesmann A."/>
            <person name="Sogaard-Andersen L."/>
        </authorList>
    </citation>
    <scope>NUCLEOTIDE SEQUENCE [LARGE SCALE GENOMIC DNA]</scope>
    <source>
        <strain evidence="16 17">DSM 52655</strain>
    </source>
</reference>
<evidence type="ECO:0000256" key="3">
    <source>
        <dbReference type="ARBA" id="ARBA00013017"/>
    </source>
</evidence>
<protein>
    <recommendedName>
        <fullName evidence="3">thioredoxin-dependent peroxiredoxin</fullName>
        <ecNumber evidence="3">1.11.1.24</ecNumber>
    </recommendedName>
    <alternativeName>
        <fullName evidence="9">Thioredoxin peroxidase</fullName>
    </alternativeName>
    <alternativeName>
        <fullName evidence="11">Thioredoxin-dependent peroxiredoxin Bcp</fullName>
    </alternativeName>
</protein>
<sequence length="179" mass="19232">MPIPQTGAPAPDFHLQDQDGHDVSLSRLRGQHVVLYFYPKDNTPGCTQEACDFRDEHSALTAAGAVVLGVSPDGAASHQKFAAKFSLPFPLLVDTGHQVCEAYGVWGEKSLYGRKFQGVTRATFLIDPEGRVARVWPKVKVAGHVQEVLQALKGGPEPEAAPAPARKKAAAKKAPASRR</sequence>
<evidence type="ECO:0000256" key="7">
    <source>
        <dbReference type="ARBA" id="ARBA00023157"/>
    </source>
</evidence>
<dbReference type="FunFam" id="3.40.30.10:FF:000007">
    <property type="entry name" value="Thioredoxin-dependent thiol peroxidase"/>
    <property type="match status" value="1"/>
</dbReference>
<dbReference type="KEGG" id="cfus:CYFUS_009204"/>
<evidence type="ECO:0000313" key="16">
    <source>
        <dbReference type="EMBL" id="ATB43724.1"/>
    </source>
</evidence>
<dbReference type="EMBL" id="CP022098">
    <property type="protein sequence ID" value="ATB43724.1"/>
    <property type="molecule type" value="Genomic_DNA"/>
</dbReference>
<dbReference type="PIRSF" id="PIRSF000239">
    <property type="entry name" value="AHPC"/>
    <property type="match status" value="1"/>
</dbReference>
<evidence type="ECO:0000259" key="15">
    <source>
        <dbReference type="PROSITE" id="PS51352"/>
    </source>
</evidence>
<evidence type="ECO:0000313" key="17">
    <source>
        <dbReference type="Proteomes" id="UP000217257"/>
    </source>
</evidence>
<comment type="similarity">
    <text evidence="10">Belongs to the peroxiredoxin family. BCP/PrxQ subfamily.</text>
</comment>
<feature type="compositionally biased region" description="Basic residues" evidence="14">
    <location>
        <begin position="165"/>
        <end position="179"/>
    </location>
</feature>
<dbReference type="Gene3D" id="3.40.30.10">
    <property type="entry name" value="Glutaredoxin"/>
    <property type="match status" value="1"/>
</dbReference>
<gene>
    <name evidence="16" type="ORF">CYFUS_009204</name>
</gene>
<evidence type="ECO:0000256" key="10">
    <source>
        <dbReference type="ARBA" id="ARBA00038489"/>
    </source>
</evidence>
<dbReference type="Proteomes" id="UP000217257">
    <property type="component" value="Chromosome"/>
</dbReference>
<comment type="catalytic activity">
    <reaction evidence="12">
        <text>a hydroperoxide + [thioredoxin]-dithiol = an alcohol + [thioredoxin]-disulfide + H2O</text>
        <dbReference type="Rhea" id="RHEA:62620"/>
        <dbReference type="Rhea" id="RHEA-COMP:10698"/>
        <dbReference type="Rhea" id="RHEA-COMP:10700"/>
        <dbReference type="ChEBI" id="CHEBI:15377"/>
        <dbReference type="ChEBI" id="CHEBI:29950"/>
        <dbReference type="ChEBI" id="CHEBI:30879"/>
        <dbReference type="ChEBI" id="CHEBI:35924"/>
        <dbReference type="ChEBI" id="CHEBI:50058"/>
        <dbReference type="EC" id="1.11.1.24"/>
    </reaction>
</comment>
<evidence type="ECO:0000256" key="9">
    <source>
        <dbReference type="ARBA" id="ARBA00032824"/>
    </source>
</evidence>
<keyword evidence="7" id="KW-1015">Disulfide bond</keyword>
<feature type="compositionally biased region" description="Low complexity" evidence="14">
    <location>
        <begin position="153"/>
        <end position="164"/>
    </location>
</feature>
<dbReference type="Pfam" id="PF00578">
    <property type="entry name" value="AhpC-TSA"/>
    <property type="match status" value="1"/>
</dbReference>
<evidence type="ECO:0000256" key="6">
    <source>
        <dbReference type="ARBA" id="ARBA00023002"/>
    </source>
</evidence>
<evidence type="ECO:0000256" key="2">
    <source>
        <dbReference type="ARBA" id="ARBA00011245"/>
    </source>
</evidence>
<feature type="active site" description="Cysteine sulfenic acid (-SOH) intermediate; for peroxidase activity" evidence="13">
    <location>
        <position position="46"/>
    </location>
</feature>
<dbReference type="InterPro" id="IPR050924">
    <property type="entry name" value="Peroxiredoxin_BCP/PrxQ"/>
</dbReference>
<evidence type="ECO:0000256" key="14">
    <source>
        <dbReference type="SAM" id="MobiDB-lite"/>
    </source>
</evidence>
<evidence type="ECO:0000256" key="4">
    <source>
        <dbReference type="ARBA" id="ARBA00022559"/>
    </source>
</evidence>
<dbReference type="GO" id="GO:0008379">
    <property type="term" value="F:thioredoxin peroxidase activity"/>
    <property type="evidence" value="ECO:0007669"/>
    <property type="project" value="TreeGrafter"/>
</dbReference>
<comment type="subunit">
    <text evidence="2">Monomer.</text>
</comment>
<keyword evidence="8" id="KW-0676">Redox-active center</keyword>
<evidence type="ECO:0000256" key="13">
    <source>
        <dbReference type="PIRSR" id="PIRSR000239-1"/>
    </source>
</evidence>
<feature type="region of interest" description="Disordered" evidence="14">
    <location>
        <begin position="153"/>
        <end position="179"/>
    </location>
</feature>
<dbReference type="GO" id="GO:0045454">
    <property type="term" value="P:cell redox homeostasis"/>
    <property type="evidence" value="ECO:0007669"/>
    <property type="project" value="TreeGrafter"/>
</dbReference>